<dbReference type="PANTHER" id="PTHR30409">
    <property type="entry name" value="CARBAMATE KINASE"/>
    <property type="match status" value="1"/>
</dbReference>
<sequence>MGKKVVLALGGNAILQPKQEATFENQNQNVINAANRMVEISEAGHKIVVTHGNGPQVGNIIAQNEAAKESIPAMPIFVNNAESQGMIGYMMESALKNRLNEGGDDTNVVTLLTMVEVDKDDKAFDNPTKPVGVFFTEEEAKQMTEEKGYQMAEDAGRGFRRVVPSPEPKVIHGVDEIKTLIETSIVVSSGGGGIPIYRDDKGQIHGVEAVIDKDRSGLKLAEQTEADVFMMLTDVPNVFINFGKENEQKLEEITVEEAEKHVADGQFPAGSMLPKIEAAIAFAKHEGKEGIICSLDEAVLALEGKAGTRIKL</sequence>
<evidence type="ECO:0000256" key="8">
    <source>
        <dbReference type="ARBA" id="ARBA00048467"/>
    </source>
</evidence>
<dbReference type="Gene3D" id="3.40.1160.10">
    <property type="entry name" value="Acetylglutamate kinase-like"/>
    <property type="match status" value="1"/>
</dbReference>
<protein>
    <recommendedName>
        <fullName evidence="4 9">Carbamate kinase</fullName>
    </recommendedName>
</protein>
<evidence type="ECO:0000259" key="11">
    <source>
        <dbReference type="Pfam" id="PF00696"/>
    </source>
</evidence>
<dbReference type="PRINTS" id="PR01469">
    <property type="entry name" value="CARBMTKINASE"/>
</dbReference>
<name>A0A6V7RC37_9STAP</name>
<accession>A0A6V7RC37</accession>
<evidence type="ECO:0000256" key="9">
    <source>
        <dbReference type="NCBIfam" id="TIGR00746"/>
    </source>
</evidence>
<dbReference type="InterPro" id="IPR036393">
    <property type="entry name" value="AceGlu_kinase-like_sf"/>
</dbReference>
<evidence type="ECO:0000256" key="6">
    <source>
        <dbReference type="ARBA" id="ARBA00022679"/>
    </source>
</evidence>
<keyword evidence="7 10" id="KW-0418">Kinase</keyword>
<organism evidence="12 14">
    <name type="scientific">Jeotgalicoccus coquinae</name>
    <dbReference type="NCBI Taxonomy" id="709509"/>
    <lineage>
        <taxon>Bacteria</taxon>
        <taxon>Bacillati</taxon>
        <taxon>Bacillota</taxon>
        <taxon>Bacilli</taxon>
        <taxon>Bacillales</taxon>
        <taxon>Staphylococcaceae</taxon>
        <taxon>Jeotgalicoccus</taxon>
    </lineage>
</organism>
<evidence type="ECO:0000313" key="12">
    <source>
        <dbReference type="EMBL" id="CAD2074549.1"/>
    </source>
</evidence>
<dbReference type="Proteomes" id="UP000545588">
    <property type="component" value="Unassembled WGS sequence"/>
</dbReference>
<dbReference type="NCBIfam" id="TIGR00746">
    <property type="entry name" value="arcC"/>
    <property type="match status" value="1"/>
</dbReference>
<comment type="similarity">
    <text evidence="3 10">Belongs to the carbamate kinase family.</text>
</comment>
<proteinExistence type="inferred from homology"/>
<evidence type="ECO:0000313" key="13">
    <source>
        <dbReference type="EMBL" id="MBB6422712.1"/>
    </source>
</evidence>
<evidence type="ECO:0000256" key="5">
    <source>
        <dbReference type="ARBA" id="ARBA00022503"/>
    </source>
</evidence>
<keyword evidence="6 10" id="KW-0808">Transferase</keyword>
<dbReference type="InterPro" id="IPR001048">
    <property type="entry name" value="Asp/Glu/Uridylate_kinase"/>
</dbReference>
<comment type="pathway">
    <text evidence="2">Metabolic intermediate metabolism; carbamoyl phosphate degradation; CO(2) and NH(3) from carbamoyl phosphate: step 1/1.</text>
</comment>
<comment type="catalytic activity">
    <reaction evidence="8">
        <text>hydrogencarbonate + NH4(+) + ATP = carbamoyl phosphate + ADP + H2O + H(+)</text>
        <dbReference type="Rhea" id="RHEA:10152"/>
        <dbReference type="ChEBI" id="CHEBI:15377"/>
        <dbReference type="ChEBI" id="CHEBI:15378"/>
        <dbReference type="ChEBI" id="CHEBI:17544"/>
        <dbReference type="ChEBI" id="CHEBI:28938"/>
        <dbReference type="ChEBI" id="CHEBI:30616"/>
        <dbReference type="ChEBI" id="CHEBI:58228"/>
        <dbReference type="ChEBI" id="CHEBI:456216"/>
        <dbReference type="EC" id="2.7.2.2"/>
    </reaction>
</comment>
<dbReference type="AlphaFoldDB" id="A0A6V7RC37"/>
<dbReference type="GO" id="GO:0019546">
    <property type="term" value="P:L-arginine deiminase pathway"/>
    <property type="evidence" value="ECO:0007669"/>
    <property type="project" value="TreeGrafter"/>
</dbReference>
<dbReference type="PANTHER" id="PTHR30409:SF1">
    <property type="entry name" value="CARBAMATE KINASE-RELATED"/>
    <property type="match status" value="1"/>
</dbReference>
<comment type="caution">
    <text evidence="12">The sequence shown here is derived from an EMBL/GenBank/DDBJ whole genome shotgun (WGS) entry which is preliminary data.</text>
</comment>
<dbReference type="PIRSF" id="PIRSF000723">
    <property type="entry name" value="Carbamate_kin"/>
    <property type="match status" value="1"/>
</dbReference>
<dbReference type="RefSeq" id="WP_184281683.1">
    <property type="nucleotide sequence ID" value="NZ_BMCO01000001.1"/>
</dbReference>
<dbReference type="UniPathway" id="UPA00996">
    <property type="reaction ID" value="UER00366"/>
</dbReference>
<reference evidence="13 15" key="2">
    <citation type="submission" date="2020-08" db="EMBL/GenBank/DDBJ databases">
        <title>Genomic Encyclopedia of Type Strains, Phase IV (KMG-IV): sequencing the most valuable type-strain genomes for metagenomic binning, comparative biology and taxonomic classification.</title>
        <authorList>
            <person name="Goeker M."/>
        </authorList>
    </citation>
    <scope>NUCLEOTIDE SEQUENCE [LARGE SCALE GENOMIC DNA]</scope>
    <source>
        <strain evidence="13 15">DSM 22419</strain>
    </source>
</reference>
<dbReference type="EMBL" id="JACHFF010000001">
    <property type="protein sequence ID" value="MBB6422712.1"/>
    <property type="molecule type" value="Genomic_DNA"/>
</dbReference>
<comment type="subcellular location">
    <subcellularLocation>
        <location evidence="1">Cytoplasm</location>
    </subcellularLocation>
</comment>
<dbReference type="EMBL" id="CAJEWA010000005">
    <property type="protein sequence ID" value="CAD2074549.1"/>
    <property type="molecule type" value="Genomic_DNA"/>
</dbReference>
<dbReference type="GO" id="GO:0008804">
    <property type="term" value="F:carbamate kinase activity"/>
    <property type="evidence" value="ECO:0007669"/>
    <property type="project" value="UniProtKB-UniRule"/>
</dbReference>
<evidence type="ECO:0000256" key="3">
    <source>
        <dbReference type="ARBA" id="ARBA00011066"/>
    </source>
</evidence>
<dbReference type="GO" id="GO:0005829">
    <property type="term" value="C:cytosol"/>
    <property type="evidence" value="ECO:0007669"/>
    <property type="project" value="TreeGrafter"/>
</dbReference>
<evidence type="ECO:0000313" key="14">
    <source>
        <dbReference type="Proteomes" id="UP000534001"/>
    </source>
</evidence>
<dbReference type="FunFam" id="3.40.1160.10:FF:000007">
    <property type="entry name" value="Carbamate kinase"/>
    <property type="match status" value="1"/>
</dbReference>
<feature type="domain" description="Aspartate/glutamate/uridylate kinase" evidence="11">
    <location>
        <begin position="3"/>
        <end position="293"/>
    </location>
</feature>
<dbReference type="InterPro" id="IPR003964">
    <property type="entry name" value="Carb_kinase"/>
</dbReference>
<evidence type="ECO:0000256" key="2">
    <source>
        <dbReference type="ARBA" id="ARBA00005118"/>
    </source>
</evidence>
<gene>
    <name evidence="12" type="primary">arcC1</name>
    <name evidence="13" type="ORF">HNR41_000638</name>
    <name evidence="12" type="ORF">JEOCOQ751_00967</name>
</gene>
<evidence type="ECO:0000256" key="4">
    <source>
        <dbReference type="ARBA" id="ARBA00013070"/>
    </source>
</evidence>
<dbReference type="SUPFAM" id="SSF53633">
    <property type="entry name" value="Carbamate kinase-like"/>
    <property type="match status" value="1"/>
</dbReference>
<evidence type="ECO:0000313" key="15">
    <source>
        <dbReference type="Proteomes" id="UP000545588"/>
    </source>
</evidence>
<dbReference type="Pfam" id="PF00696">
    <property type="entry name" value="AA_kinase"/>
    <property type="match status" value="1"/>
</dbReference>
<dbReference type="Proteomes" id="UP000534001">
    <property type="component" value="Unassembled WGS sequence"/>
</dbReference>
<evidence type="ECO:0000256" key="7">
    <source>
        <dbReference type="ARBA" id="ARBA00022777"/>
    </source>
</evidence>
<dbReference type="NCBIfam" id="NF009007">
    <property type="entry name" value="PRK12352.1"/>
    <property type="match status" value="1"/>
</dbReference>
<keyword evidence="15" id="KW-1185">Reference proteome</keyword>
<evidence type="ECO:0000256" key="10">
    <source>
        <dbReference type="PIRNR" id="PIRNR000723"/>
    </source>
</evidence>
<evidence type="ECO:0000256" key="1">
    <source>
        <dbReference type="ARBA" id="ARBA00004496"/>
    </source>
</evidence>
<dbReference type="CDD" id="cd04235">
    <property type="entry name" value="AAK_CK"/>
    <property type="match status" value="1"/>
</dbReference>
<reference evidence="12 14" key="1">
    <citation type="submission" date="2020-07" db="EMBL/GenBank/DDBJ databases">
        <authorList>
            <person name="Criscuolo A."/>
        </authorList>
    </citation>
    <scope>NUCLEOTIDE SEQUENCE [LARGE SCALE GENOMIC DNA]</scope>
    <source>
        <strain evidence="12">CIP111751</strain>
    </source>
</reference>
<keyword evidence="5" id="KW-0056">Arginine metabolism</keyword>